<dbReference type="Gene3D" id="3.20.20.30">
    <property type="entry name" value="Luciferase-like domain"/>
    <property type="match status" value="1"/>
</dbReference>
<dbReference type="PANTHER" id="PTHR43244:SF1">
    <property type="entry name" value="5,10-METHYLENETETRAHYDROMETHANOPTERIN REDUCTASE"/>
    <property type="match status" value="1"/>
</dbReference>
<organism evidence="3 4">
    <name type="scientific">Amycolatopsis acidicola</name>
    <dbReference type="NCBI Taxonomy" id="2596893"/>
    <lineage>
        <taxon>Bacteria</taxon>
        <taxon>Bacillati</taxon>
        <taxon>Actinomycetota</taxon>
        <taxon>Actinomycetes</taxon>
        <taxon>Pseudonocardiales</taxon>
        <taxon>Pseudonocardiaceae</taxon>
        <taxon>Amycolatopsis</taxon>
    </lineage>
</organism>
<evidence type="ECO:0000259" key="2">
    <source>
        <dbReference type="Pfam" id="PF00296"/>
    </source>
</evidence>
<keyword evidence="1" id="KW-0560">Oxidoreductase</keyword>
<sequence length="313" mass="33300">MEIGLLLPAGQAQLQAGGSAAALVDMAVNAERTGFDSVWVGDSLSRARVEPLTLLTAVAQATEHITLGTAALIPAYRNPAHAAVTISSLDLISGGRVVLGVGAGFPGFSEQEFELVGVHFKTRFSQLDDTVTLWRELWTGNPSSFHGKVLHYDWLPEVPRPARAGGPPVWLAGITPAALSRAGRLYDGWLPYPPDVADYAQGLATIREVAGARPVTPALFATVFVDDDAERGRKALDEYCRATYARPLDVIGRIQVMLTGEDLLTRLGQFAAAGAEHVLLRIAAVDPALVAEQLAKVAELVPVLRRTLGTEGP</sequence>
<dbReference type="InterPro" id="IPR011251">
    <property type="entry name" value="Luciferase-like_dom"/>
</dbReference>
<dbReference type="EMBL" id="VMNW02000044">
    <property type="protein sequence ID" value="KAA9157087.1"/>
    <property type="molecule type" value="Genomic_DNA"/>
</dbReference>
<accession>A0A5N0UVR4</accession>
<protein>
    <submittedName>
        <fullName evidence="3">LLM class flavin-dependent oxidoreductase</fullName>
    </submittedName>
</protein>
<name>A0A5N0UVR4_9PSEU</name>
<gene>
    <name evidence="3" type="ORF">FPZ12_025975</name>
</gene>
<reference evidence="3" key="1">
    <citation type="submission" date="2019-09" db="EMBL/GenBank/DDBJ databases">
        <authorList>
            <person name="Teo W.F.A."/>
            <person name="Duangmal K."/>
        </authorList>
    </citation>
    <scope>NUCLEOTIDE SEQUENCE [LARGE SCALE GENOMIC DNA]</scope>
    <source>
        <strain evidence="3">K81G1</strain>
    </source>
</reference>
<dbReference type="InterPro" id="IPR050564">
    <property type="entry name" value="F420-G6PD/mer"/>
</dbReference>
<dbReference type="Pfam" id="PF00296">
    <property type="entry name" value="Bac_luciferase"/>
    <property type="match status" value="1"/>
</dbReference>
<evidence type="ECO:0000256" key="1">
    <source>
        <dbReference type="ARBA" id="ARBA00023002"/>
    </source>
</evidence>
<dbReference type="GO" id="GO:0016705">
    <property type="term" value="F:oxidoreductase activity, acting on paired donors, with incorporation or reduction of molecular oxygen"/>
    <property type="evidence" value="ECO:0007669"/>
    <property type="project" value="InterPro"/>
</dbReference>
<evidence type="ECO:0000313" key="4">
    <source>
        <dbReference type="Proteomes" id="UP000319769"/>
    </source>
</evidence>
<keyword evidence="4" id="KW-1185">Reference proteome</keyword>
<dbReference type="AlphaFoldDB" id="A0A5N0UVR4"/>
<proteinExistence type="predicted"/>
<dbReference type="Proteomes" id="UP000319769">
    <property type="component" value="Unassembled WGS sequence"/>
</dbReference>
<dbReference type="SUPFAM" id="SSF51679">
    <property type="entry name" value="Bacterial luciferase-like"/>
    <property type="match status" value="1"/>
</dbReference>
<dbReference type="PANTHER" id="PTHR43244">
    <property type="match status" value="1"/>
</dbReference>
<dbReference type="OrthoDB" id="3813791at2"/>
<dbReference type="InterPro" id="IPR036661">
    <property type="entry name" value="Luciferase-like_sf"/>
</dbReference>
<evidence type="ECO:0000313" key="3">
    <source>
        <dbReference type="EMBL" id="KAA9157087.1"/>
    </source>
</evidence>
<dbReference type="RefSeq" id="WP_144756333.1">
    <property type="nucleotide sequence ID" value="NZ_VMNW02000044.1"/>
</dbReference>
<comment type="caution">
    <text evidence="3">The sequence shown here is derived from an EMBL/GenBank/DDBJ whole genome shotgun (WGS) entry which is preliminary data.</text>
</comment>
<feature type="domain" description="Luciferase-like" evidence="2">
    <location>
        <begin position="1"/>
        <end position="300"/>
    </location>
</feature>